<keyword evidence="1" id="KW-0805">Transcription regulation</keyword>
<keyword evidence="2" id="KW-0238">DNA-binding</keyword>
<keyword evidence="4" id="KW-0539">Nucleus</keyword>
<evidence type="ECO:0000259" key="6">
    <source>
        <dbReference type="SMART" id="SM00066"/>
    </source>
</evidence>
<evidence type="ECO:0000313" key="7">
    <source>
        <dbReference type="EMBL" id="KAF2177538.1"/>
    </source>
</evidence>
<dbReference type="SMART" id="SM00066">
    <property type="entry name" value="GAL4"/>
    <property type="match status" value="1"/>
</dbReference>
<sequence>MHHILFTTPKFSAIRSSRDPKLSAPTQGSMTLTVAHGSDFGWRLCVAQDFNGESSPVGGTTAAPQSNIRSTWVPSPDRAGGQNHSLLAMSEQYLGNGFSSYPMTDAPQNPGPKGPVVKHQDVGKRNRIPQAWGNCRCRKQRCSGGEPCQYCKKENSKCVYGETPLGPPRDSTRRLASTPDTAASFDAQDPVTLEQRMVKEEPPENPDWIAPASSLFKQTQCLTPGPNGVESPPNPVVPIRATSLSEGIHHTIPILHRIKVHEVDSFLGFRISLPAKCLESVPNGRQMLSSRPILMSSLLYLLTDFTYNPYWWDLTEARSEVRNILEEGIRPYVAKFLPIVPDCDPDRRLVELTSLLGMRVSLRTGQVVYLRGLHPDCCVIQNEAGFWVVLEQDILGPVGKECGVTGSRNDNGFRYGA</sequence>
<dbReference type="AlphaFoldDB" id="A0A6A6DGG6"/>
<evidence type="ECO:0000256" key="4">
    <source>
        <dbReference type="ARBA" id="ARBA00023242"/>
    </source>
</evidence>
<evidence type="ECO:0000256" key="5">
    <source>
        <dbReference type="SAM" id="MobiDB-lite"/>
    </source>
</evidence>
<keyword evidence="8" id="KW-1185">Reference proteome</keyword>
<evidence type="ECO:0000256" key="1">
    <source>
        <dbReference type="ARBA" id="ARBA00023015"/>
    </source>
</evidence>
<keyword evidence="3" id="KW-0804">Transcription</keyword>
<dbReference type="SUPFAM" id="SSF57701">
    <property type="entry name" value="Zn2/Cys6 DNA-binding domain"/>
    <property type="match status" value="1"/>
</dbReference>
<evidence type="ECO:0000313" key="8">
    <source>
        <dbReference type="Proteomes" id="UP000800200"/>
    </source>
</evidence>
<feature type="region of interest" description="Disordered" evidence="5">
    <location>
        <begin position="55"/>
        <end position="79"/>
    </location>
</feature>
<name>A0A6A6DGG6_9PEZI</name>
<dbReference type="GO" id="GO:0000435">
    <property type="term" value="P:positive regulation of transcription from RNA polymerase II promoter by galactose"/>
    <property type="evidence" value="ECO:0007669"/>
    <property type="project" value="TreeGrafter"/>
</dbReference>
<dbReference type="PANTHER" id="PTHR47424:SF3">
    <property type="entry name" value="REGULATORY PROTEIN GAL4"/>
    <property type="match status" value="1"/>
</dbReference>
<dbReference type="EMBL" id="ML994687">
    <property type="protein sequence ID" value="KAF2177538.1"/>
    <property type="molecule type" value="Genomic_DNA"/>
</dbReference>
<feature type="compositionally biased region" description="Polar residues" evidence="5">
    <location>
        <begin position="55"/>
        <end position="73"/>
    </location>
</feature>
<dbReference type="GO" id="GO:0000978">
    <property type="term" value="F:RNA polymerase II cis-regulatory region sequence-specific DNA binding"/>
    <property type="evidence" value="ECO:0007669"/>
    <property type="project" value="TreeGrafter"/>
</dbReference>
<dbReference type="Proteomes" id="UP000800200">
    <property type="component" value="Unassembled WGS sequence"/>
</dbReference>
<dbReference type="InterPro" id="IPR001138">
    <property type="entry name" value="Zn2Cys6_DnaBD"/>
</dbReference>
<proteinExistence type="predicted"/>
<feature type="domain" description="Zn(2)-C6 fungal-type" evidence="6">
    <location>
        <begin position="126"/>
        <end position="169"/>
    </location>
</feature>
<dbReference type="OrthoDB" id="2123952at2759"/>
<evidence type="ECO:0000256" key="3">
    <source>
        <dbReference type="ARBA" id="ARBA00023163"/>
    </source>
</evidence>
<dbReference type="Pfam" id="PF00172">
    <property type="entry name" value="Zn_clus"/>
    <property type="match status" value="1"/>
</dbReference>
<evidence type="ECO:0000256" key="2">
    <source>
        <dbReference type="ARBA" id="ARBA00023125"/>
    </source>
</evidence>
<reference evidence="7" key="1">
    <citation type="journal article" date="2020" name="Stud. Mycol.">
        <title>101 Dothideomycetes genomes: a test case for predicting lifestyles and emergence of pathogens.</title>
        <authorList>
            <person name="Haridas S."/>
            <person name="Albert R."/>
            <person name="Binder M."/>
            <person name="Bloem J."/>
            <person name="Labutti K."/>
            <person name="Salamov A."/>
            <person name="Andreopoulos B."/>
            <person name="Baker S."/>
            <person name="Barry K."/>
            <person name="Bills G."/>
            <person name="Bluhm B."/>
            <person name="Cannon C."/>
            <person name="Castanera R."/>
            <person name="Culley D."/>
            <person name="Daum C."/>
            <person name="Ezra D."/>
            <person name="Gonzalez J."/>
            <person name="Henrissat B."/>
            <person name="Kuo A."/>
            <person name="Liang C."/>
            <person name="Lipzen A."/>
            <person name="Lutzoni F."/>
            <person name="Magnuson J."/>
            <person name="Mondo S."/>
            <person name="Nolan M."/>
            <person name="Ohm R."/>
            <person name="Pangilinan J."/>
            <person name="Park H.-J."/>
            <person name="Ramirez L."/>
            <person name="Alfaro M."/>
            <person name="Sun H."/>
            <person name="Tritt A."/>
            <person name="Yoshinaga Y."/>
            <person name="Zwiers L.-H."/>
            <person name="Turgeon B."/>
            <person name="Goodwin S."/>
            <person name="Spatafora J."/>
            <person name="Crous P."/>
            <person name="Grigoriev I."/>
        </authorList>
    </citation>
    <scope>NUCLEOTIDE SEQUENCE</scope>
    <source>
        <strain evidence="7">CBS 207.26</strain>
    </source>
</reference>
<gene>
    <name evidence="7" type="ORF">K469DRAFT_696577</name>
</gene>
<dbReference type="GO" id="GO:0005634">
    <property type="term" value="C:nucleus"/>
    <property type="evidence" value="ECO:0007669"/>
    <property type="project" value="TreeGrafter"/>
</dbReference>
<feature type="region of interest" description="Disordered" evidence="5">
    <location>
        <begin position="163"/>
        <end position="182"/>
    </location>
</feature>
<accession>A0A6A6DGG6</accession>
<protein>
    <recommendedName>
        <fullName evidence="6">Zn(2)-C6 fungal-type domain-containing protein</fullName>
    </recommendedName>
</protein>
<dbReference type="CDD" id="cd00067">
    <property type="entry name" value="GAL4"/>
    <property type="match status" value="1"/>
</dbReference>
<organism evidence="7 8">
    <name type="scientific">Zopfia rhizophila CBS 207.26</name>
    <dbReference type="NCBI Taxonomy" id="1314779"/>
    <lineage>
        <taxon>Eukaryota</taxon>
        <taxon>Fungi</taxon>
        <taxon>Dikarya</taxon>
        <taxon>Ascomycota</taxon>
        <taxon>Pezizomycotina</taxon>
        <taxon>Dothideomycetes</taxon>
        <taxon>Dothideomycetes incertae sedis</taxon>
        <taxon>Zopfiaceae</taxon>
        <taxon>Zopfia</taxon>
    </lineage>
</organism>
<dbReference type="PANTHER" id="PTHR47424">
    <property type="entry name" value="REGULATORY PROTEIN GAL4"/>
    <property type="match status" value="1"/>
</dbReference>
<dbReference type="GO" id="GO:0000981">
    <property type="term" value="F:DNA-binding transcription factor activity, RNA polymerase II-specific"/>
    <property type="evidence" value="ECO:0007669"/>
    <property type="project" value="InterPro"/>
</dbReference>
<dbReference type="Gene3D" id="4.10.240.10">
    <property type="entry name" value="Zn(2)-C6 fungal-type DNA-binding domain"/>
    <property type="match status" value="1"/>
</dbReference>
<dbReference type="GO" id="GO:0008270">
    <property type="term" value="F:zinc ion binding"/>
    <property type="evidence" value="ECO:0007669"/>
    <property type="project" value="InterPro"/>
</dbReference>
<dbReference type="InterPro" id="IPR051127">
    <property type="entry name" value="Fungal_SecMet_Regulators"/>
</dbReference>
<dbReference type="InterPro" id="IPR036864">
    <property type="entry name" value="Zn2-C6_fun-type_DNA-bd_sf"/>
</dbReference>